<dbReference type="EMBL" id="QBQT01000434">
    <property type="protein sequence ID" value="PUD74475.1"/>
    <property type="molecule type" value="Genomic_DNA"/>
</dbReference>
<feature type="region of interest" description="Disordered" evidence="1">
    <location>
        <begin position="1"/>
        <end position="40"/>
    </location>
</feature>
<comment type="caution">
    <text evidence="2">The sequence shown here is derived from an EMBL/GenBank/DDBJ whole genome shotgun (WGS) entry which is preliminary data.</text>
</comment>
<evidence type="ECO:0000313" key="2">
    <source>
        <dbReference type="EMBL" id="PUD74475.1"/>
    </source>
</evidence>
<feature type="compositionally biased region" description="Basic and acidic residues" evidence="1">
    <location>
        <begin position="21"/>
        <end position="40"/>
    </location>
</feature>
<dbReference type="Proteomes" id="UP000244700">
    <property type="component" value="Unassembled WGS sequence"/>
</dbReference>
<reference evidence="2 3" key="1">
    <citation type="submission" date="2018-01" db="EMBL/GenBank/DDBJ databases">
        <title>Helicobacter pylori genome-wide association study shows promise for predicting gastric cancer risk.</title>
        <authorList>
            <person name="Berthenet E."/>
            <person name="Yahara K."/>
            <person name="Thorell K."/>
            <person name="Pascoe B."/>
            <person name="Meric G."/>
            <person name="Mikhail J.M."/>
            <person name="Engstrand L."/>
            <person name="Enroth H."/>
            <person name="Burette A."/>
            <person name="Megraud F."/>
            <person name="Atherton J."/>
            <person name="Smith S."/>
            <person name="Wilkinson T.S."/>
            <person name="Hitchings M.D."/>
            <person name="Falush D."/>
            <person name="Sheppard S.K."/>
        </authorList>
    </citation>
    <scope>NUCLEOTIDE SEQUENCE [LARGE SCALE GENOMIC DNA]</scope>
    <source>
        <strain evidence="2 3">GIL237</strain>
    </source>
</reference>
<sequence length="40" mass="4423">MTQEELDALMNGGDLENLEALETKEGAKEGTKEEPKESKE</sequence>
<proteinExistence type="predicted"/>
<organism evidence="2 3">
    <name type="scientific">Helicobacter pylori</name>
    <name type="common">Campylobacter pylori</name>
    <dbReference type="NCBI Taxonomy" id="210"/>
    <lineage>
        <taxon>Bacteria</taxon>
        <taxon>Pseudomonadati</taxon>
        <taxon>Campylobacterota</taxon>
        <taxon>Epsilonproteobacteria</taxon>
        <taxon>Campylobacterales</taxon>
        <taxon>Helicobacteraceae</taxon>
        <taxon>Helicobacter</taxon>
    </lineage>
</organism>
<accession>A0A2T6V984</accession>
<evidence type="ECO:0000256" key="1">
    <source>
        <dbReference type="SAM" id="MobiDB-lite"/>
    </source>
</evidence>
<feature type="non-terminal residue" evidence="2">
    <location>
        <position position="40"/>
    </location>
</feature>
<evidence type="ECO:0000313" key="3">
    <source>
        <dbReference type="Proteomes" id="UP000244700"/>
    </source>
</evidence>
<gene>
    <name evidence="2" type="ORF">C2R72_06885</name>
</gene>
<protein>
    <submittedName>
        <fullName evidence="2">Chemotaxis protein</fullName>
    </submittedName>
</protein>
<dbReference type="AlphaFoldDB" id="A0A2T6V984"/>
<name>A0A2T6V984_HELPX</name>